<keyword evidence="2" id="KW-1185">Reference proteome</keyword>
<evidence type="ECO:0000313" key="1">
    <source>
        <dbReference type="EMBL" id="KAG9235890.1"/>
    </source>
</evidence>
<sequence>MTIPWLVRKFMKLLQRPGMVTAPVAPCWAMSAKEPSQLSAYGLAHGFIWFILQWNRGIFPCVCMGHRPAFMCVYTVPPPSRHSINHSFLHSFSSATV</sequence>
<reference evidence="1" key="1">
    <citation type="journal article" date="2021" name="IMA Fungus">
        <title>Genomic characterization of three marine fungi, including Emericellopsis atlantica sp. nov. with signatures of a generalist lifestyle and marine biomass degradation.</title>
        <authorList>
            <person name="Hagestad O.C."/>
            <person name="Hou L."/>
            <person name="Andersen J.H."/>
            <person name="Hansen E.H."/>
            <person name="Altermark B."/>
            <person name="Li C."/>
            <person name="Kuhnert E."/>
            <person name="Cox R.J."/>
            <person name="Crous P.W."/>
            <person name="Spatafora J.W."/>
            <person name="Lail K."/>
            <person name="Amirebrahimi M."/>
            <person name="Lipzen A."/>
            <person name="Pangilinan J."/>
            <person name="Andreopoulos W."/>
            <person name="Hayes R.D."/>
            <person name="Ng V."/>
            <person name="Grigoriev I.V."/>
            <person name="Jackson S.A."/>
            <person name="Sutton T.D.S."/>
            <person name="Dobson A.D.W."/>
            <person name="Rama T."/>
        </authorList>
    </citation>
    <scope>NUCLEOTIDE SEQUENCE</scope>
    <source>
        <strain evidence="1">TRa018bII</strain>
    </source>
</reference>
<dbReference type="AlphaFoldDB" id="A0A9P8C718"/>
<name>A0A9P8C718_9HELO</name>
<dbReference type="Proteomes" id="UP000824998">
    <property type="component" value="Unassembled WGS sequence"/>
</dbReference>
<evidence type="ECO:0000313" key="2">
    <source>
        <dbReference type="Proteomes" id="UP000824998"/>
    </source>
</evidence>
<organism evidence="1 2">
    <name type="scientific">Amylocarpus encephaloides</name>
    <dbReference type="NCBI Taxonomy" id="45428"/>
    <lineage>
        <taxon>Eukaryota</taxon>
        <taxon>Fungi</taxon>
        <taxon>Dikarya</taxon>
        <taxon>Ascomycota</taxon>
        <taxon>Pezizomycotina</taxon>
        <taxon>Leotiomycetes</taxon>
        <taxon>Helotiales</taxon>
        <taxon>Helotiales incertae sedis</taxon>
        <taxon>Amylocarpus</taxon>
    </lineage>
</organism>
<gene>
    <name evidence="1" type="ORF">BJ875DRAFT_254238</name>
</gene>
<dbReference type="EMBL" id="MU251420">
    <property type="protein sequence ID" value="KAG9235890.1"/>
    <property type="molecule type" value="Genomic_DNA"/>
</dbReference>
<protein>
    <submittedName>
        <fullName evidence="1">Uncharacterized protein</fullName>
    </submittedName>
</protein>
<proteinExistence type="predicted"/>
<accession>A0A9P8C718</accession>
<comment type="caution">
    <text evidence="1">The sequence shown here is derived from an EMBL/GenBank/DDBJ whole genome shotgun (WGS) entry which is preliminary data.</text>
</comment>